<dbReference type="GO" id="GO:0005524">
    <property type="term" value="F:ATP binding"/>
    <property type="evidence" value="ECO:0007669"/>
    <property type="project" value="InterPro"/>
</dbReference>
<evidence type="ECO:0000256" key="4">
    <source>
        <dbReference type="ARBA" id="ARBA00023136"/>
    </source>
</evidence>
<dbReference type="OrthoDB" id="4966664at2"/>
<evidence type="ECO:0000313" key="9">
    <source>
        <dbReference type="EMBL" id="ANS80543.1"/>
    </source>
</evidence>
<dbReference type="STRING" id="1758689.SGUI_3147"/>
<feature type="transmembrane region" description="Helical" evidence="6">
    <location>
        <begin position="188"/>
        <end position="209"/>
    </location>
</feature>
<evidence type="ECO:0000256" key="1">
    <source>
        <dbReference type="ARBA" id="ARBA00004651"/>
    </source>
</evidence>
<dbReference type="GO" id="GO:0016887">
    <property type="term" value="F:ATP hydrolysis activity"/>
    <property type="evidence" value="ECO:0007669"/>
    <property type="project" value="InterPro"/>
</dbReference>
<sequence length="650" mass="69138">MRDFPPTVTAWTDARDGAGHRAGIGIPDTRGPVRFLWWLLRQQGDLVLAGCLLSLLWMLPTALTPWIFGQAIDQGILVGDAGRTALWCGALLLVTLVGASSGVFYHTVVVRSWLYAAYGQTRLVTHQVTRLGHVMPRRAPTGEVLSVNGSDGDQFGHFIEIFSRLVGNVVAYVLVAVIVLQISVPLGLVVLLVAPVLALVSSVLLRPMAAAQTRERSRDSELTSMATDIVAGLRILRGIGGERIFGANYARQSQRVRQAGVQAGSWGAFVEAVGVLLSGLFVVALMVLGVQRVRTGDIEIGELVTFLGYALFLVQPIRVVFEAAQQITRSVVSARKTIGVFGTTDPWPDRTPLEPDQLRGLAAGELVDEASGLRVRPGRLTMVVSALPDESARLADRLGRYLPAGDTVPSGDDEATGRAARRAAAERSRVRSDLEGRDAARAQGAWGVTLGGTDIAGLPLDQLRSLVLVSDTAAHVFAGTLQDAVDPHRTLDREQAEAALHAAAAEDVYDILPGGWQGVLDERGRGLSGGQRQRLVLTRALAADPPVLVLVEPTSAVDAHTEARIAERLPAHRQGLTTVVMTASPLLLHHADEVAFLVDGKVSATGSHDELVAGDPAYRSTVLRGETDGTGATTNTTTTGTTAEDQEVTP</sequence>
<evidence type="ECO:0000256" key="2">
    <source>
        <dbReference type="ARBA" id="ARBA00022692"/>
    </source>
</evidence>
<dbReference type="Pfam" id="PF00664">
    <property type="entry name" value="ABC_membrane"/>
    <property type="match status" value="1"/>
</dbReference>
<dbReference type="InterPro" id="IPR039421">
    <property type="entry name" value="Type_1_exporter"/>
</dbReference>
<protein>
    <submittedName>
        <fullName evidence="9">Putative ABC transporter transmembrane protein</fullName>
    </submittedName>
</protein>
<dbReference type="GO" id="GO:0015421">
    <property type="term" value="F:ABC-type oligopeptide transporter activity"/>
    <property type="evidence" value="ECO:0007669"/>
    <property type="project" value="TreeGrafter"/>
</dbReference>
<evidence type="ECO:0000313" key="10">
    <source>
        <dbReference type="Proteomes" id="UP000092482"/>
    </source>
</evidence>
<evidence type="ECO:0000259" key="8">
    <source>
        <dbReference type="PROSITE" id="PS50929"/>
    </source>
</evidence>
<feature type="transmembrane region" description="Helical" evidence="6">
    <location>
        <begin position="165"/>
        <end position="182"/>
    </location>
</feature>
<dbReference type="SUPFAM" id="SSF90123">
    <property type="entry name" value="ABC transporter transmembrane region"/>
    <property type="match status" value="1"/>
</dbReference>
<keyword evidence="10" id="KW-1185">Reference proteome</keyword>
<feature type="transmembrane region" description="Helical" evidence="6">
    <location>
        <begin position="84"/>
        <end position="105"/>
    </location>
</feature>
<dbReference type="RefSeq" id="WP_083190756.1">
    <property type="nucleotide sequence ID" value="NZ_CP014989.1"/>
</dbReference>
<dbReference type="CDD" id="cd07346">
    <property type="entry name" value="ABC_6TM_exporters"/>
    <property type="match status" value="1"/>
</dbReference>
<dbReference type="PROSITE" id="PS50929">
    <property type="entry name" value="ABC_TM1F"/>
    <property type="match status" value="1"/>
</dbReference>
<dbReference type="EMBL" id="CP014989">
    <property type="protein sequence ID" value="ANS80543.1"/>
    <property type="molecule type" value="Genomic_DNA"/>
</dbReference>
<dbReference type="PROSITE" id="PS50893">
    <property type="entry name" value="ABC_TRANSPORTER_2"/>
    <property type="match status" value="1"/>
</dbReference>
<keyword evidence="3 6" id="KW-1133">Transmembrane helix</keyword>
<organism evidence="9 10">
    <name type="scientific">Serinicoccus hydrothermalis</name>
    <dbReference type="NCBI Taxonomy" id="1758689"/>
    <lineage>
        <taxon>Bacteria</taxon>
        <taxon>Bacillati</taxon>
        <taxon>Actinomycetota</taxon>
        <taxon>Actinomycetes</taxon>
        <taxon>Micrococcales</taxon>
        <taxon>Ornithinimicrobiaceae</taxon>
        <taxon>Serinicoccus</taxon>
    </lineage>
</organism>
<gene>
    <name evidence="9" type="ORF">SGUI_3147</name>
</gene>
<dbReference type="InterPro" id="IPR011527">
    <property type="entry name" value="ABC1_TM_dom"/>
</dbReference>
<feature type="region of interest" description="Disordered" evidence="5">
    <location>
        <begin position="404"/>
        <end position="436"/>
    </location>
</feature>
<feature type="compositionally biased region" description="Low complexity" evidence="5">
    <location>
        <begin position="629"/>
        <end position="643"/>
    </location>
</feature>
<dbReference type="Gene3D" id="1.20.1560.10">
    <property type="entry name" value="ABC transporter type 1, transmembrane domain"/>
    <property type="match status" value="1"/>
</dbReference>
<proteinExistence type="predicted"/>
<evidence type="ECO:0000256" key="6">
    <source>
        <dbReference type="SAM" id="Phobius"/>
    </source>
</evidence>
<dbReference type="InterPro" id="IPR003439">
    <property type="entry name" value="ABC_transporter-like_ATP-bd"/>
</dbReference>
<dbReference type="InterPro" id="IPR027417">
    <property type="entry name" value="P-loop_NTPase"/>
</dbReference>
<dbReference type="GO" id="GO:0005886">
    <property type="term" value="C:plasma membrane"/>
    <property type="evidence" value="ECO:0007669"/>
    <property type="project" value="UniProtKB-SubCell"/>
</dbReference>
<dbReference type="Gene3D" id="3.40.50.300">
    <property type="entry name" value="P-loop containing nucleotide triphosphate hydrolases"/>
    <property type="match status" value="1"/>
</dbReference>
<keyword evidence="4 6" id="KW-0472">Membrane</keyword>
<evidence type="ECO:0000256" key="3">
    <source>
        <dbReference type="ARBA" id="ARBA00022989"/>
    </source>
</evidence>
<dbReference type="InterPro" id="IPR036640">
    <property type="entry name" value="ABC1_TM_sf"/>
</dbReference>
<dbReference type="PATRIC" id="fig|1758689.4.peg.3276"/>
<dbReference type="SUPFAM" id="SSF52540">
    <property type="entry name" value="P-loop containing nucleoside triphosphate hydrolases"/>
    <property type="match status" value="1"/>
</dbReference>
<dbReference type="AlphaFoldDB" id="A0A1B1NGJ9"/>
<dbReference type="PANTHER" id="PTHR43394">
    <property type="entry name" value="ATP-DEPENDENT PERMEASE MDL1, MITOCHONDRIAL"/>
    <property type="match status" value="1"/>
</dbReference>
<keyword evidence="2 6" id="KW-0812">Transmembrane</keyword>
<reference evidence="9 10" key="1">
    <citation type="submission" date="2016-03" db="EMBL/GenBank/DDBJ databases">
        <title>Shallow-sea hydrothermal system.</title>
        <authorList>
            <person name="Tang K."/>
        </authorList>
    </citation>
    <scope>NUCLEOTIDE SEQUENCE [LARGE SCALE GENOMIC DNA]</scope>
    <source>
        <strain evidence="9 10">JLT9</strain>
    </source>
</reference>
<dbReference type="Pfam" id="PF00005">
    <property type="entry name" value="ABC_tran"/>
    <property type="match status" value="1"/>
</dbReference>
<dbReference type="PANTHER" id="PTHR43394:SF1">
    <property type="entry name" value="ATP-BINDING CASSETTE SUB-FAMILY B MEMBER 10, MITOCHONDRIAL"/>
    <property type="match status" value="1"/>
</dbReference>
<feature type="domain" description="ABC transmembrane type-1" evidence="8">
    <location>
        <begin position="48"/>
        <end position="329"/>
    </location>
</feature>
<evidence type="ECO:0000256" key="5">
    <source>
        <dbReference type="SAM" id="MobiDB-lite"/>
    </source>
</evidence>
<name>A0A1B1NGJ9_9MICO</name>
<feature type="transmembrane region" description="Helical" evidence="6">
    <location>
        <begin position="263"/>
        <end position="288"/>
    </location>
</feature>
<accession>A0A1B1NGJ9</accession>
<feature type="transmembrane region" description="Helical" evidence="6">
    <location>
        <begin position="46"/>
        <end position="68"/>
    </location>
</feature>
<comment type="subcellular location">
    <subcellularLocation>
        <location evidence="1">Cell membrane</location>
        <topology evidence="1">Multi-pass membrane protein</topology>
    </subcellularLocation>
</comment>
<evidence type="ECO:0000259" key="7">
    <source>
        <dbReference type="PROSITE" id="PS50893"/>
    </source>
</evidence>
<dbReference type="Proteomes" id="UP000092482">
    <property type="component" value="Chromosome"/>
</dbReference>
<feature type="region of interest" description="Disordered" evidence="5">
    <location>
        <begin position="622"/>
        <end position="650"/>
    </location>
</feature>
<feature type="compositionally biased region" description="Basic and acidic residues" evidence="5">
    <location>
        <begin position="423"/>
        <end position="436"/>
    </location>
</feature>
<feature type="domain" description="ABC transporter" evidence="7">
    <location>
        <begin position="353"/>
        <end position="624"/>
    </location>
</feature>
<dbReference type="KEGG" id="serj:SGUI_3147"/>